<keyword evidence="2" id="KW-1133">Transmembrane helix</keyword>
<feature type="transmembrane region" description="Helical" evidence="2">
    <location>
        <begin position="189"/>
        <end position="207"/>
    </location>
</feature>
<keyword evidence="2" id="KW-0472">Membrane</keyword>
<evidence type="ECO:0000256" key="1">
    <source>
        <dbReference type="SAM" id="MobiDB-lite"/>
    </source>
</evidence>
<dbReference type="AlphaFoldDB" id="A0A6L9QBQ9"/>
<dbReference type="Proteomes" id="UP000475532">
    <property type="component" value="Unassembled WGS sequence"/>
</dbReference>
<keyword evidence="2" id="KW-0812">Transmembrane</keyword>
<accession>A0A6L9QBQ9</accession>
<evidence type="ECO:0000313" key="3">
    <source>
        <dbReference type="EMBL" id="NEA22937.1"/>
    </source>
</evidence>
<gene>
    <name evidence="3" type="ORF">G3I70_10590</name>
</gene>
<protein>
    <submittedName>
        <fullName evidence="3">Uncharacterized protein</fullName>
    </submittedName>
</protein>
<feature type="non-terminal residue" evidence="3">
    <location>
        <position position="1"/>
    </location>
</feature>
<organism evidence="3 4">
    <name type="scientific">Actinomadura bangladeshensis</name>
    <dbReference type="NCBI Taxonomy" id="453573"/>
    <lineage>
        <taxon>Bacteria</taxon>
        <taxon>Bacillati</taxon>
        <taxon>Actinomycetota</taxon>
        <taxon>Actinomycetes</taxon>
        <taxon>Streptosporangiales</taxon>
        <taxon>Thermomonosporaceae</taxon>
        <taxon>Actinomadura</taxon>
    </lineage>
</organism>
<proteinExistence type="predicted"/>
<feature type="transmembrane region" description="Helical" evidence="2">
    <location>
        <begin position="227"/>
        <end position="245"/>
    </location>
</feature>
<feature type="compositionally biased region" description="Basic and acidic residues" evidence="1">
    <location>
        <begin position="57"/>
        <end position="74"/>
    </location>
</feature>
<dbReference type="EMBL" id="JAAGLI010000252">
    <property type="protein sequence ID" value="NEA22937.1"/>
    <property type="molecule type" value="Genomic_DNA"/>
</dbReference>
<feature type="compositionally biased region" description="Pro residues" evidence="1">
    <location>
        <begin position="32"/>
        <end position="43"/>
    </location>
</feature>
<sequence length="280" mass="29480">PAPPPPQVKAGEQFGPHGYGRPDPYGQGAYPPYGPPPNQPPPGALQRAPYDPQTQDAQRRVADQARADRADRADRDRRKPYGWYRVLSFIVLVALLGFANIAPLLALGVTVAGVFVLRAGDKAAKGMEGRQTRRGPRSGDAVAAAFRTPLHLPGALMSTVLWTSLSLIAGLIMLGVLIFAQSDMTASKAIAYSSMAVIGLLCLAPGSGAPRRQLARIWGALLPRAEAALAGALVLGIFAGVLVGLSQRQPPDTTPLDGMSQSLEGLRADVRDLVSNIPGM</sequence>
<reference evidence="3 4" key="1">
    <citation type="submission" date="2020-01" db="EMBL/GenBank/DDBJ databases">
        <title>Insect and environment-associated Actinomycetes.</title>
        <authorList>
            <person name="Currrie C."/>
            <person name="Chevrette M."/>
            <person name="Carlson C."/>
            <person name="Stubbendieck R."/>
            <person name="Wendt-Pienkowski E."/>
        </authorList>
    </citation>
    <scope>NUCLEOTIDE SEQUENCE [LARGE SCALE GENOMIC DNA]</scope>
    <source>
        <strain evidence="3 4">SID10258</strain>
    </source>
</reference>
<name>A0A6L9QBQ9_9ACTN</name>
<comment type="caution">
    <text evidence="3">The sequence shown here is derived from an EMBL/GenBank/DDBJ whole genome shotgun (WGS) entry which is preliminary data.</text>
</comment>
<feature type="transmembrane region" description="Helical" evidence="2">
    <location>
        <begin position="86"/>
        <end position="117"/>
    </location>
</feature>
<feature type="compositionally biased region" description="Low complexity" evidence="1">
    <location>
        <begin position="22"/>
        <end position="31"/>
    </location>
</feature>
<feature type="region of interest" description="Disordered" evidence="1">
    <location>
        <begin position="1"/>
        <end position="74"/>
    </location>
</feature>
<evidence type="ECO:0000256" key="2">
    <source>
        <dbReference type="SAM" id="Phobius"/>
    </source>
</evidence>
<feature type="transmembrane region" description="Helical" evidence="2">
    <location>
        <begin position="160"/>
        <end position="180"/>
    </location>
</feature>
<evidence type="ECO:0000313" key="4">
    <source>
        <dbReference type="Proteomes" id="UP000475532"/>
    </source>
</evidence>